<feature type="region of interest" description="Disordered" evidence="1">
    <location>
        <begin position="1"/>
        <end position="20"/>
    </location>
</feature>
<comment type="caution">
    <text evidence="2">The sequence shown here is derived from an EMBL/GenBank/DDBJ whole genome shotgun (WGS) entry which is preliminary data.</text>
</comment>
<feature type="compositionally biased region" description="Basic and acidic residues" evidence="1">
    <location>
        <begin position="131"/>
        <end position="147"/>
    </location>
</feature>
<keyword evidence="3" id="KW-1185">Reference proteome</keyword>
<dbReference type="Proteomes" id="UP000647860">
    <property type="component" value="Unassembled WGS sequence"/>
</dbReference>
<evidence type="ECO:0000313" key="2">
    <source>
        <dbReference type="EMBL" id="GIJ15616.1"/>
    </source>
</evidence>
<reference evidence="2 3" key="1">
    <citation type="submission" date="2021-01" db="EMBL/GenBank/DDBJ databases">
        <title>Whole genome shotgun sequence of Verrucosispora gifhornensis NBRC 16317.</title>
        <authorList>
            <person name="Komaki H."/>
            <person name="Tamura T."/>
        </authorList>
    </citation>
    <scope>NUCLEOTIDE SEQUENCE [LARGE SCALE GENOMIC DNA]</scope>
    <source>
        <strain evidence="2 3">NBRC 16317</strain>
    </source>
</reference>
<sequence length="147" mass="15943">MAEHVEQPPPPLPATEPAEHPPMRPLWLCRRCGQPWPCTQAKLALLADYASNPVGLRLYLAGCLCDAIDDLHRLSPSVTGSAVDMFDRFLGWPGQLARAYRVTRRSGGGPGRLSGDGSPGARSLPVPPPAVRERSEEGCGLDRDRPR</sequence>
<protein>
    <recommendedName>
        <fullName evidence="4">Flavin reductase</fullName>
    </recommendedName>
</protein>
<gene>
    <name evidence="2" type="ORF">Vgi01_23000</name>
</gene>
<feature type="region of interest" description="Disordered" evidence="1">
    <location>
        <begin position="103"/>
        <end position="147"/>
    </location>
</feature>
<evidence type="ECO:0000256" key="1">
    <source>
        <dbReference type="SAM" id="MobiDB-lite"/>
    </source>
</evidence>
<organism evidence="2 3">
    <name type="scientific">Micromonospora gifhornensis</name>
    <dbReference type="NCBI Taxonomy" id="84594"/>
    <lineage>
        <taxon>Bacteria</taxon>
        <taxon>Bacillati</taxon>
        <taxon>Actinomycetota</taxon>
        <taxon>Actinomycetes</taxon>
        <taxon>Micromonosporales</taxon>
        <taxon>Micromonosporaceae</taxon>
        <taxon>Micromonospora</taxon>
    </lineage>
</organism>
<name>A0ABQ4ICI0_9ACTN</name>
<feature type="compositionally biased region" description="Gly residues" evidence="1">
    <location>
        <begin position="106"/>
        <end position="118"/>
    </location>
</feature>
<evidence type="ECO:0008006" key="4">
    <source>
        <dbReference type="Google" id="ProtNLM"/>
    </source>
</evidence>
<dbReference type="EMBL" id="BOPA01000017">
    <property type="protein sequence ID" value="GIJ15616.1"/>
    <property type="molecule type" value="Genomic_DNA"/>
</dbReference>
<evidence type="ECO:0000313" key="3">
    <source>
        <dbReference type="Proteomes" id="UP000647860"/>
    </source>
</evidence>
<proteinExistence type="predicted"/>
<accession>A0ABQ4ICI0</accession>